<dbReference type="FunFam" id="1.10.10.10:FF:000027">
    <property type="entry name" value="Heat shock transcription factor 1"/>
    <property type="match status" value="1"/>
</dbReference>
<proteinExistence type="inferred from homology"/>
<gene>
    <name evidence="10" type="ORF">CU098_009976</name>
</gene>
<keyword evidence="6" id="KW-0539">Nucleus</keyword>
<evidence type="ECO:0000259" key="9">
    <source>
        <dbReference type="SMART" id="SM00415"/>
    </source>
</evidence>
<evidence type="ECO:0000256" key="2">
    <source>
        <dbReference type="ARBA" id="ARBA00006403"/>
    </source>
</evidence>
<organism evidence="10 11">
    <name type="scientific">Rhizopus stolonifer</name>
    <name type="common">Rhizopus nigricans</name>
    <dbReference type="NCBI Taxonomy" id="4846"/>
    <lineage>
        <taxon>Eukaryota</taxon>
        <taxon>Fungi</taxon>
        <taxon>Fungi incertae sedis</taxon>
        <taxon>Mucoromycota</taxon>
        <taxon>Mucoromycotina</taxon>
        <taxon>Mucoromycetes</taxon>
        <taxon>Mucorales</taxon>
        <taxon>Mucorineae</taxon>
        <taxon>Rhizopodaceae</taxon>
        <taxon>Rhizopus</taxon>
    </lineage>
</organism>
<dbReference type="GO" id="GO:0043565">
    <property type="term" value="F:sequence-specific DNA binding"/>
    <property type="evidence" value="ECO:0007669"/>
    <property type="project" value="InterPro"/>
</dbReference>
<sequence length="378" mass="43744">CADYATNLLMDLIFDQGDQLSSYPVILCTLLLAWIHTELVSSSSPQALIGLAIRLLILSDYEQTSPWQALMAALIYLDVYSALFYAHTLQQNALWPSFEKPKDKETQWMLLLAQVISLFYHPYTNHIRKVDVDEVLTLVRDMEIQEQTLSDQKQPIQVVHYMIKILLFRPFCMHGEQTLTKSTFLDLSTSAADALSQLLLKEHTPWSKGALLLIQDVLDRVSAEFQDGDTQAQLDRIKKQPASKQKPLSSFLRKLWAIISDPVHEDDMHWVHSGQVMCIPNASLFTQKMLPALLNHNNFQSFVRQLNLYGFRKVLTEETRTNKTAWHFKHPNFQRDYPHKLHDIKRRSKHRLLPPLPPFLPLRTTPRQLLPKQTKDGK</sequence>
<evidence type="ECO:0000256" key="5">
    <source>
        <dbReference type="ARBA" id="ARBA00023163"/>
    </source>
</evidence>
<protein>
    <recommendedName>
        <fullName evidence="9">HSF-type DNA-binding domain-containing protein</fullName>
    </recommendedName>
</protein>
<dbReference type="InterPro" id="IPR036388">
    <property type="entry name" value="WH-like_DNA-bd_sf"/>
</dbReference>
<accession>A0A367JRT0</accession>
<reference evidence="10 11" key="1">
    <citation type="journal article" date="2018" name="G3 (Bethesda)">
        <title>Phylogenetic and Phylogenomic Definition of Rhizopus Species.</title>
        <authorList>
            <person name="Gryganskyi A.P."/>
            <person name="Golan J."/>
            <person name="Dolatabadi S."/>
            <person name="Mondo S."/>
            <person name="Robb S."/>
            <person name="Idnurm A."/>
            <person name="Muszewska A."/>
            <person name="Steczkiewicz K."/>
            <person name="Masonjones S."/>
            <person name="Liao H.L."/>
            <person name="Gajdeczka M.T."/>
            <person name="Anike F."/>
            <person name="Vuek A."/>
            <person name="Anishchenko I.M."/>
            <person name="Voigt K."/>
            <person name="de Hoog G.S."/>
            <person name="Smith M.E."/>
            <person name="Heitman J."/>
            <person name="Vilgalys R."/>
            <person name="Stajich J.E."/>
        </authorList>
    </citation>
    <scope>NUCLEOTIDE SEQUENCE [LARGE SCALE GENOMIC DNA]</scope>
    <source>
        <strain evidence="10 11">LSU 92-RS-03</strain>
    </source>
</reference>
<dbReference type="AlphaFoldDB" id="A0A367JRT0"/>
<dbReference type="SUPFAM" id="SSF46785">
    <property type="entry name" value="Winged helix' DNA-binding domain"/>
    <property type="match status" value="1"/>
</dbReference>
<dbReference type="SMART" id="SM00415">
    <property type="entry name" value="HSF"/>
    <property type="match status" value="1"/>
</dbReference>
<dbReference type="GO" id="GO:0005634">
    <property type="term" value="C:nucleus"/>
    <property type="evidence" value="ECO:0007669"/>
    <property type="project" value="UniProtKB-SubCell"/>
</dbReference>
<dbReference type="PRINTS" id="PR00056">
    <property type="entry name" value="HSFDOMAIN"/>
</dbReference>
<dbReference type="OrthoDB" id="60033at2759"/>
<dbReference type="PANTHER" id="PTHR10015">
    <property type="entry name" value="HEAT SHOCK TRANSCRIPTION FACTOR"/>
    <property type="match status" value="1"/>
</dbReference>
<feature type="compositionally biased region" description="Low complexity" evidence="8">
    <location>
        <begin position="361"/>
        <end position="371"/>
    </location>
</feature>
<keyword evidence="11" id="KW-1185">Reference proteome</keyword>
<feature type="region of interest" description="Disordered" evidence="8">
    <location>
        <begin position="352"/>
        <end position="378"/>
    </location>
</feature>
<evidence type="ECO:0000256" key="7">
    <source>
        <dbReference type="RuleBase" id="RU004020"/>
    </source>
</evidence>
<dbReference type="Proteomes" id="UP000253551">
    <property type="component" value="Unassembled WGS sequence"/>
</dbReference>
<keyword evidence="3" id="KW-0805">Transcription regulation</keyword>
<dbReference type="InterPro" id="IPR036390">
    <property type="entry name" value="WH_DNA-bd_sf"/>
</dbReference>
<evidence type="ECO:0000256" key="3">
    <source>
        <dbReference type="ARBA" id="ARBA00023015"/>
    </source>
</evidence>
<keyword evidence="4" id="KW-0238">DNA-binding</keyword>
<dbReference type="InterPro" id="IPR000232">
    <property type="entry name" value="HSF_DNA-bd"/>
</dbReference>
<feature type="non-terminal residue" evidence="10">
    <location>
        <position position="1"/>
    </location>
</feature>
<feature type="domain" description="HSF-type DNA-binding" evidence="9">
    <location>
        <begin position="247"/>
        <end position="347"/>
    </location>
</feature>
<dbReference type="STRING" id="4846.A0A367JRT0"/>
<dbReference type="Gene3D" id="1.10.10.10">
    <property type="entry name" value="Winged helix-like DNA-binding domain superfamily/Winged helix DNA-binding domain"/>
    <property type="match status" value="1"/>
</dbReference>
<dbReference type="Pfam" id="PF00447">
    <property type="entry name" value="HSF_DNA-bind"/>
    <property type="match status" value="1"/>
</dbReference>
<evidence type="ECO:0000313" key="11">
    <source>
        <dbReference type="Proteomes" id="UP000253551"/>
    </source>
</evidence>
<evidence type="ECO:0000256" key="4">
    <source>
        <dbReference type="ARBA" id="ARBA00023125"/>
    </source>
</evidence>
<comment type="caution">
    <text evidence="10">The sequence shown here is derived from an EMBL/GenBank/DDBJ whole genome shotgun (WGS) entry which is preliminary data.</text>
</comment>
<evidence type="ECO:0000256" key="1">
    <source>
        <dbReference type="ARBA" id="ARBA00004123"/>
    </source>
</evidence>
<keyword evidence="5" id="KW-0804">Transcription</keyword>
<comment type="subcellular location">
    <subcellularLocation>
        <location evidence="1">Nucleus</location>
    </subcellularLocation>
</comment>
<name>A0A367JRT0_RHIST</name>
<evidence type="ECO:0000256" key="6">
    <source>
        <dbReference type="ARBA" id="ARBA00023242"/>
    </source>
</evidence>
<comment type="similarity">
    <text evidence="2 7">Belongs to the HSF family.</text>
</comment>
<evidence type="ECO:0000313" key="10">
    <source>
        <dbReference type="EMBL" id="RCH92653.1"/>
    </source>
</evidence>
<evidence type="ECO:0000256" key="8">
    <source>
        <dbReference type="SAM" id="MobiDB-lite"/>
    </source>
</evidence>
<dbReference type="PANTHER" id="PTHR10015:SF427">
    <property type="entry name" value="HEAT SHOCK FACTOR PROTEIN"/>
    <property type="match status" value="1"/>
</dbReference>
<dbReference type="EMBL" id="PJQM01002808">
    <property type="protein sequence ID" value="RCH92653.1"/>
    <property type="molecule type" value="Genomic_DNA"/>
</dbReference>
<dbReference type="GO" id="GO:0003700">
    <property type="term" value="F:DNA-binding transcription factor activity"/>
    <property type="evidence" value="ECO:0007669"/>
    <property type="project" value="InterPro"/>
</dbReference>